<evidence type="ECO:0000256" key="1">
    <source>
        <dbReference type="SAM" id="MobiDB-lite"/>
    </source>
</evidence>
<gene>
    <name evidence="2" type="ORF">MAR_036724</name>
</gene>
<dbReference type="Proteomes" id="UP001164746">
    <property type="component" value="Chromosome 13"/>
</dbReference>
<evidence type="ECO:0000313" key="2">
    <source>
        <dbReference type="EMBL" id="WAR23055.1"/>
    </source>
</evidence>
<sequence length="166" mass="19196">MTKMCHDSSLTGIMYTDRNMPLSHNEEITLDGDKLVSDGNLYNIRAVNRMTVPQCDVRLSIESNMGIYENVWLRPAVVASPNIRYQCFQVRQAFLFLMTSFPYIISLNHTSILIQEEAAKLTQHENQHGSQNKAQHEFQHKTQHETQQKAQHDTENKAQKEIQHEA</sequence>
<feature type="region of interest" description="Disordered" evidence="1">
    <location>
        <begin position="123"/>
        <end position="166"/>
    </location>
</feature>
<organism evidence="2 3">
    <name type="scientific">Mya arenaria</name>
    <name type="common">Soft-shell clam</name>
    <dbReference type="NCBI Taxonomy" id="6604"/>
    <lineage>
        <taxon>Eukaryota</taxon>
        <taxon>Metazoa</taxon>
        <taxon>Spiralia</taxon>
        <taxon>Lophotrochozoa</taxon>
        <taxon>Mollusca</taxon>
        <taxon>Bivalvia</taxon>
        <taxon>Autobranchia</taxon>
        <taxon>Heteroconchia</taxon>
        <taxon>Euheterodonta</taxon>
        <taxon>Imparidentia</taxon>
        <taxon>Neoheterodontei</taxon>
        <taxon>Myida</taxon>
        <taxon>Myoidea</taxon>
        <taxon>Myidae</taxon>
        <taxon>Mya</taxon>
    </lineage>
</organism>
<proteinExistence type="predicted"/>
<dbReference type="EMBL" id="CP111024">
    <property type="protein sequence ID" value="WAR23055.1"/>
    <property type="molecule type" value="Genomic_DNA"/>
</dbReference>
<evidence type="ECO:0000313" key="3">
    <source>
        <dbReference type="Proteomes" id="UP001164746"/>
    </source>
</evidence>
<reference evidence="2" key="1">
    <citation type="submission" date="2022-11" db="EMBL/GenBank/DDBJ databases">
        <title>Centuries of genome instability and evolution in soft-shell clam transmissible cancer (bioRxiv).</title>
        <authorList>
            <person name="Hart S.F.M."/>
            <person name="Yonemitsu M.A."/>
            <person name="Giersch R.M."/>
            <person name="Beal B.F."/>
            <person name="Arriagada G."/>
            <person name="Davis B.W."/>
            <person name="Ostrander E.A."/>
            <person name="Goff S.P."/>
            <person name="Metzger M.J."/>
        </authorList>
    </citation>
    <scope>NUCLEOTIDE SEQUENCE</scope>
    <source>
        <strain evidence="2">MELC-2E11</strain>
        <tissue evidence="2">Siphon/mantle</tissue>
    </source>
</reference>
<protein>
    <submittedName>
        <fullName evidence="2">Uncharacterized protein</fullName>
    </submittedName>
</protein>
<name>A0ABY7FLX2_MYAAR</name>
<keyword evidence="3" id="KW-1185">Reference proteome</keyword>
<feature type="compositionally biased region" description="Basic and acidic residues" evidence="1">
    <location>
        <begin position="134"/>
        <end position="166"/>
    </location>
</feature>
<accession>A0ABY7FLX2</accession>